<dbReference type="EMBL" id="MCBS01020456">
    <property type="protein sequence ID" value="RKF79198.1"/>
    <property type="molecule type" value="Genomic_DNA"/>
</dbReference>
<protein>
    <submittedName>
        <fullName evidence="1">Uncharacterized protein</fullName>
    </submittedName>
</protein>
<comment type="caution">
    <text evidence="1">The sequence shown here is derived from an EMBL/GenBank/DDBJ whole genome shotgun (WGS) entry which is preliminary data.</text>
</comment>
<proteinExistence type="predicted"/>
<organism evidence="1 2">
    <name type="scientific">Golovinomyces cichoracearum</name>
    <dbReference type="NCBI Taxonomy" id="62708"/>
    <lineage>
        <taxon>Eukaryota</taxon>
        <taxon>Fungi</taxon>
        <taxon>Dikarya</taxon>
        <taxon>Ascomycota</taxon>
        <taxon>Pezizomycotina</taxon>
        <taxon>Leotiomycetes</taxon>
        <taxon>Erysiphales</taxon>
        <taxon>Erysiphaceae</taxon>
        <taxon>Golovinomyces</taxon>
    </lineage>
</organism>
<name>A0A420IXF6_9PEZI</name>
<dbReference type="Proteomes" id="UP000285326">
    <property type="component" value="Unassembled WGS sequence"/>
</dbReference>
<sequence length="55" mass="6326">MSIEPQRVMLFNITLTDVELDYLLTRTGRFQNTSIRVMSTVIPQKWEALKTVVAA</sequence>
<evidence type="ECO:0000313" key="2">
    <source>
        <dbReference type="Proteomes" id="UP000285326"/>
    </source>
</evidence>
<gene>
    <name evidence="1" type="ORF">GcM1_204024</name>
</gene>
<accession>A0A420IXF6</accession>
<reference evidence="1 2" key="1">
    <citation type="journal article" date="2018" name="BMC Genomics">
        <title>Comparative genome analyses reveal sequence features reflecting distinct modes of host-adaptation between dicot and monocot powdery mildew.</title>
        <authorList>
            <person name="Wu Y."/>
            <person name="Ma X."/>
            <person name="Pan Z."/>
            <person name="Kale S.D."/>
            <person name="Song Y."/>
            <person name="King H."/>
            <person name="Zhang Q."/>
            <person name="Presley C."/>
            <person name="Deng X."/>
            <person name="Wei C.I."/>
            <person name="Xiao S."/>
        </authorList>
    </citation>
    <scope>NUCLEOTIDE SEQUENCE [LARGE SCALE GENOMIC DNA]</scope>
    <source>
        <strain evidence="1">UMSG1</strain>
    </source>
</reference>
<dbReference type="AlphaFoldDB" id="A0A420IXF6"/>
<evidence type="ECO:0000313" key="1">
    <source>
        <dbReference type="EMBL" id="RKF79198.1"/>
    </source>
</evidence>